<feature type="transmembrane region" description="Helical" evidence="1">
    <location>
        <begin position="6"/>
        <end position="25"/>
    </location>
</feature>
<keyword evidence="1" id="KW-1133">Transmembrane helix</keyword>
<evidence type="ECO:0000313" key="4">
    <source>
        <dbReference type="Proteomes" id="UP000476064"/>
    </source>
</evidence>
<dbReference type="Proteomes" id="UP000476064">
    <property type="component" value="Chromosome"/>
</dbReference>
<dbReference type="KEGG" id="plyc:GXP70_11930"/>
<keyword evidence="4" id="KW-1185">Reference proteome</keyword>
<keyword evidence="1" id="KW-0812">Transmembrane</keyword>
<proteinExistence type="predicted"/>
<dbReference type="AlphaFoldDB" id="A0A6C0G5W1"/>
<dbReference type="EMBL" id="CP048209">
    <property type="protein sequence ID" value="QHT60575.1"/>
    <property type="molecule type" value="Genomic_DNA"/>
</dbReference>
<evidence type="ECO:0000259" key="2">
    <source>
        <dbReference type="Pfam" id="PF17881"/>
    </source>
</evidence>
<accession>A0A6C0G5W1</accession>
<dbReference type="RefSeq" id="WP_162356910.1">
    <property type="nucleotide sequence ID" value="NZ_CP048209.1"/>
</dbReference>
<evidence type="ECO:0000256" key="1">
    <source>
        <dbReference type="SAM" id="Phobius"/>
    </source>
</evidence>
<feature type="domain" description="Cell wall elongation regulator TseB-like" evidence="2">
    <location>
        <begin position="41"/>
        <end position="81"/>
    </location>
</feature>
<dbReference type="SUPFAM" id="SSF54403">
    <property type="entry name" value="Cystatin/monellin"/>
    <property type="match status" value="2"/>
</dbReference>
<sequence length="162" mass="18649">MTAKRWVILSLLVIIALLVSVNVYYRYVESPVWAEQKTVEAEAKERSGLKEVTDSYAYTWDEPIWVVEGKDANDADTYVWLKKDASITLRASEGLTKDAVEAQFLSEKPDADIAHVRLGIFGGEPVWEIFYSRDQAGTTYHYYDFYRFRDGSLIVMYKLPSQ</sequence>
<dbReference type="InterPro" id="IPR046350">
    <property type="entry name" value="Cystatin_sf"/>
</dbReference>
<gene>
    <name evidence="3" type="ORF">GXP70_11930</name>
</gene>
<dbReference type="Gene3D" id="3.10.450.40">
    <property type="match status" value="2"/>
</dbReference>
<protein>
    <recommendedName>
        <fullName evidence="2">Cell wall elongation regulator TseB-like domain-containing protein</fullName>
    </recommendedName>
</protein>
<evidence type="ECO:0000313" key="3">
    <source>
        <dbReference type="EMBL" id="QHT60575.1"/>
    </source>
</evidence>
<name>A0A6C0G5W1_9BACL</name>
<organism evidence="3 4">
    <name type="scientific">Paenibacillus lycopersici</name>
    <dbReference type="NCBI Taxonomy" id="2704462"/>
    <lineage>
        <taxon>Bacteria</taxon>
        <taxon>Bacillati</taxon>
        <taxon>Bacillota</taxon>
        <taxon>Bacilli</taxon>
        <taxon>Bacillales</taxon>
        <taxon>Paenibacillaceae</taxon>
        <taxon>Paenibacillus</taxon>
    </lineage>
</organism>
<keyword evidence="1" id="KW-0472">Membrane</keyword>
<dbReference type="InterPro" id="IPR041401">
    <property type="entry name" value="TseB-like_dom"/>
</dbReference>
<reference evidence="3 4" key="1">
    <citation type="submission" date="2020-01" db="EMBL/GenBank/DDBJ databases">
        <title>Paenibacillus sp. nov., isolated from tomato rhizosphere.</title>
        <authorList>
            <person name="Weon H.-Y."/>
            <person name="Lee S.A."/>
        </authorList>
    </citation>
    <scope>NUCLEOTIDE SEQUENCE [LARGE SCALE GENOMIC DNA]</scope>
    <source>
        <strain evidence="3 4">12200R-189</strain>
    </source>
</reference>
<dbReference type="Pfam" id="PF17881">
    <property type="entry name" value="TseB"/>
    <property type="match status" value="1"/>
</dbReference>